<feature type="domain" description="SH3b" evidence="1">
    <location>
        <begin position="137"/>
        <end position="187"/>
    </location>
</feature>
<sequence>MSNQWVLSGPSSDYAYLVVWARDEVTQGVRRRVSPLQACAALEHWLRLNKQSLGEIYDCLGEGRSQGPSCLQVPPDDKLIKRRVSEALLSGRLTVIENKTQVTSGIGFGGAAHVSDEGPLSQGQTILRFGIAYRPEGVNLREKPSPHARVLRRLSFNTRVFVDSHDNGWLFVTTDDGDFGYCVASHLDTHLPDPHARLHWVQHGESALSISHKYYGGKAQWGSDHRYYVEGLVYANQGSRQRGIYKEEPEAGWDATSVVEGRMIWIPSLAYLKSLRGRVSSESFTYDAWKTARGVADAVADFSMGTAAFIAGFIHGALESLWDVLVGFKDLAVMFWDILASLFTGSLLSDASALWRDVSKLDWKALVDGWVVRFDEQWNATDLLRRWHFRGWVVGYALMEALMLFCSGGIVQGIKWIGKASKASKFIKALPQVQKLAKAVKESKVFQNVARTLGKGAPIAENATAARKWVERLLLNPESIWGKGPDQIAEVFRQAGYEVKIAQSTKGSRLSKQIQIKNSNIQNIQVHPGGGRHGGSYYKLSTSSKGVIKVVDRATYVPTLGEKATIIFVKGGLQGWMLQAATANAAMQNALDELGADGRGAR</sequence>
<name>A0A410S2D8_CORCK</name>
<organism evidence="2 3">
    <name type="scientific">Corallococcus coralloides</name>
    <name type="common">Myxococcus coralloides</name>
    <dbReference type="NCBI Taxonomy" id="184914"/>
    <lineage>
        <taxon>Bacteria</taxon>
        <taxon>Pseudomonadati</taxon>
        <taxon>Myxococcota</taxon>
        <taxon>Myxococcia</taxon>
        <taxon>Myxococcales</taxon>
        <taxon>Cystobacterineae</taxon>
        <taxon>Myxococcaceae</taxon>
        <taxon>Corallococcus</taxon>
    </lineage>
</organism>
<gene>
    <name evidence="2" type="ORF">EJ065_6777</name>
</gene>
<dbReference type="Proteomes" id="UP000288758">
    <property type="component" value="Chromosome"/>
</dbReference>
<evidence type="ECO:0000313" key="2">
    <source>
        <dbReference type="EMBL" id="QAT88302.1"/>
    </source>
</evidence>
<protein>
    <recommendedName>
        <fullName evidence="1">SH3b domain-containing protein</fullName>
    </recommendedName>
</protein>
<evidence type="ECO:0000313" key="3">
    <source>
        <dbReference type="Proteomes" id="UP000288758"/>
    </source>
</evidence>
<proteinExistence type="predicted"/>
<evidence type="ECO:0000259" key="1">
    <source>
        <dbReference type="Pfam" id="PF08239"/>
    </source>
</evidence>
<dbReference type="Gene3D" id="2.30.30.40">
    <property type="entry name" value="SH3 Domains"/>
    <property type="match status" value="1"/>
</dbReference>
<dbReference type="AlphaFoldDB" id="A0A410S2D8"/>
<reference evidence="2 3" key="1">
    <citation type="submission" date="2018-12" db="EMBL/GenBank/DDBJ databases">
        <title>Complete Genome Sequence of the Corallopyronin A producing Myxobacterium Corallococcus coralloides B035.</title>
        <authorList>
            <person name="Bouhired S.M."/>
            <person name="Rupp O."/>
            <person name="Blom J."/>
            <person name="Schaeberle T.F."/>
            <person name="Kehraus S."/>
            <person name="Schiefer A."/>
            <person name="Pfarr K."/>
            <person name="Goesmann A."/>
            <person name="Hoerauf A."/>
            <person name="Koenig G.M."/>
        </authorList>
    </citation>
    <scope>NUCLEOTIDE SEQUENCE [LARGE SCALE GENOMIC DNA]</scope>
    <source>
        <strain evidence="2 3">B035</strain>
    </source>
</reference>
<dbReference type="EMBL" id="CP034669">
    <property type="protein sequence ID" value="QAT88302.1"/>
    <property type="molecule type" value="Genomic_DNA"/>
</dbReference>
<accession>A0A410S2D8</accession>
<dbReference type="Pfam" id="PF08239">
    <property type="entry name" value="SH3_3"/>
    <property type="match status" value="1"/>
</dbReference>
<dbReference type="InterPro" id="IPR003646">
    <property type="entry name" value="SH3-like_bac-type"/>
</dbReference>